<dbReference type="RefSeq" id="WP_047754458.1">
    <property type="nucleotide sequence ID" value="NZ_CAJUHA010000008.1"/>
</dbReference>
<dbReference type="PROSITE" id="PS01047">
    <property type="entry name" value="HMA_1"/>
    <property type="match status" value="1"/>
</dbReference>
<organism evidence="3 4">
    <name type="scientific">Kosmotoga pacifica</name>
    <dbReference type="NCBI Taxonomy" id="1330330"/>
    <lineage>
        <taxon>Bacteria</taxon>
        <taxon>Thermotogati</taxon>
        <taxon>Thermotogota</taxon>
        <taxon>Thermotogae</taxon>
        <taxon>Kosmotogales</taxon>
        <taxon>Kosmotogaceae</taxon>
        <taxon>Kosmotoga</taxon>
    </lineage>
</organism>
<accession>A0A0G2ZCP8</accession>
<feature type="domain" description="HMA" evidence="2">
    <location>
        <begin position="1"/>
        <end position="64"/>
    </location>
</feature>
<name>A0A0G2ZCP8_9BACT</name>
<dbReference type="Pfam" id="PF00403">
    <property type="entry name" value="HMA"/>
    <property type="match status" value="1"/>
</dbReference>
<dbReference type="GO" id="GO:0006825">
    <property type="term" value="P:copper ion transport"/>
    <property type="evidence" value="ECO:0007669"/>
    <property type="project" value="InterPro"/>
</dbReference>
<dbReference type="KEGG" id="kpf:IX53_05265"/>
<evidence type="ECO:0000256" key="1">
    <source>
        <dbReference type="ARBA" id="ARBA00022723"/>
    </source>
</evidence>
<dbReference type="InterPro" id="IPR000428">
    <property type="entry name" value="Cu-bd"/>
</dbReference>
<dbReference type="Proteomes" id="UP000035159">
    <property type="component" value="Chromosome"/>
</dbReference>
<keyword evidence="4" id="KW-1185">Reference proteome</keyword>
<evidence type="ECO:0000313" key="3">
    <source>
        <dbReference type="EMBL" id="AKI97324.1"/>
    </source>
</evidence>
<dbReference type="CDD" id="cd00371">
    <property type="entry name" value="HMA"/>
    <property type="match status" value="1"/>
</dbReference>
<reference evidence="3 4" key="1">
    <citation type="submission" date="2015-04" db="EMBL/GenBank/DDBJ databases">
        <title>Complete Genome Sequence of Kosmotoga pacifica SLHLJ1.</title>
        <authorList>
            <person name="Jiang L.J."/>
            <person name="Shao Z.Z."/>
            <person name="Jebbar M."/>
        </authorList>
    </citation>
    <scope>NUCLEOTIDE SEQUENCE [LARGE SCALE GENOMIC DNA]</scope>
    <source>
        <strain evidence="3 4">SLHLJ1</strain>
    </source>
</reference>
<dbReference type="EMBL" id="CP011232">
    <property type="protein sequence ID" value="AKI97324.1"/>
    <property type="molecule type" value="Genomic_DNA"/>
</dbReference>
<proteinExistence type="predicted"/>
<dbReference type="STRING" id="1330330.IX53_05265"/>
<evidence type="ECO:0000259" key="2">
    <source>
        <dbReference type="PROSITE" id="PS50846"/>
    </source>
</evidence>
<keyword evidence="1" id="KW-0479">Metal-binding</keyword>
<protein>
    <submittedName>
        <fullName evidence="3">Heavy metal transport/detoxification protein</fullName>
    </submittedName>
</protein>
<dbReference type="Gene3D" id="3.30.70.100">
    <property type="match status" value="1"/>
</dbReference>
<dbReference type="GO" id="GO:0005507">
    <property type="term" value="F:copper ion binding"/>
    <property type="evidence" value="ECO:0007669"/>
    <property type="project" value="InterPro"/>
</dbReference>
<dbReference type="PRINTS" id="PR00944">
    <property type="entry name" value="CUEXPORT"/>
</dbReference>
<dbReference type="OrthoDB" id="9813965at2"/>
<dbReference type="InterPro" id="IPR017969">
    <property type="entry name" value="Heavy-metal-associated_CS"/>
</dbReference>
<dbReference type="SUPFAM" id="SSF55008">
    <property type="entry name" value="HMA, heavy metal-associated domain"/>
    <property type="match status" value="1"/>
</dbReference>
<dbReference type="InterPro" id="IPR006121">
    <property type="entry name" value="HMA_dom"/>
</dbReference>
<sequence length="68" mass="7729">MKLFIKGMTCNHCKMRVEKALSEVEGVESVEVNLNEGFAVIETSKDIPEELLKEVIEDTGYELVKVER</sequence>
<dbReference type="PROSITE" id="PS50846">
    <property type="entry name" value="HMA_2"/>
    <property type="match status" value="1"/>
</dbReference>
<dbReference type="AlphaFoldDB" id="A0A0G2ZCP8"/>
<dbReference type="PATRIC" id="fig|1330330.3.peg.1056"/>
<evidence type="ECO:0000313" key="4">
    <source>
        <dbReference type="Proteomes" id="UP000035159"/>
    </source>
</evidence>
<gene>
    <name evidence="3" type="ORF">IX53_05265</name>
</gene>
<dbReference type="InterPro" id="IPR036163">
    <property type="entry name" value="HMA_dom_sf"/>
</dbReference>
<dbReference type="FunFam" id="3.30.70.100:FF:000001">
    <property type="entry name" value="ATPase copper transporting beta"/>
    <property type="match status" value="1"/>
</dbReference>